<dbReference type="PANTHER" id="PTHR23086">
    <property type="entry name" value="PHOSPHATIDYLINOSITOL-4-PHOSPHATE 5-KINASE"/>
    <property type="match status" value="1"/>
</dbReference>
<dbReference type="GO" id="GO:0046854">
    <property type="term" value="P:phosphatidylinositol phosphate biosynthetic process"/>
    <property type="evidence" value="ECO:0007669"/>
    <property type="project" value="TreeGrafter"/>
</dbReference>
<feature type="domain" description="PIPK" evidence="2">
    <location>
        <begin position="44"/>
        <end position="82"/>
    </location>
</feature>
<name>A0A565AYN8_9BRAS</name>
<comment type="caution">
    <text evidence="3">The sequence shown here is derived from an EMBL/GenBank/DDBJ whole genome shotgun (WGS) entry which is preliminary data.</text>
</comment>
<organism evidence="3 4">
    <name type="scientific">Arabis nemorensis</name>
    <dbReference type="NCBI Taxonomy" id="586526"/>
    <lineage>
        <taxon>Eukaryota</taxon>
        <taxon>Viridiplantae</taxon>
        <taxon>Streptophyta</taxon>
        <taxon>Embryophyta</taxon>
        <taxon>Tracheophyta</taxon>
        <taxon>Spermatophyta</taxon>
        <taxon>Magnoliopsida</taxon>
        <taxon>eudicotyledons</taxon>
        <taxon>Gunneridae</taxon>
        <taxon>Pentapetalae</taxon>
        <taxon>rosids</taxon>
        <taxon>malvids</taxon>
        <taxon>Brassicales</taxon>
        <taxon>Brassicaceae</taxon>
        <taxon>Arabideae</taxon>
        <taxon>Arabis</taxon>
    </lineage>
</organism>
<evidence type="ECO:0000256" key="1">
    <source>
        <dbReference type="ARBA" id="ARBA00012172"/>
    </source>
</evidence>
<evidence type="ECO:0000313" key="4">
    <source>
        <dbReference type="Proteomes" id="UP000489600"/>
    </source>
</evidence>
<dbReference type="Pfam" id="PF01504">
    <property type="entry name" value="PIP5K"/>
    <property type="match status" value="1"/>
</dbReference>
<dbReference type="SUPFAM" id="SSF56104">
    <property type="entry name" value="SAICAR synthase-like"/>
    <property type="match status" value="1"/>
</dbReference>
<dbReference type="InterPro" id="IPR002498">
    <property type="entry name" value="PInositol-4-P-4/5-kinase_core"/>
</dbReference>
<dbReference type="AlphaFoldDB" id="A0A565AYN8"/>
<dbReference type="EC" id="2.7.1.68" evidence="1"/>
<evidence type="ECO:0000259" key="2">
    <source>
        <dbReference type="Pfam" id="PF01504"/>
    </source>
</evidence>
<protein>
    <recommendedName>
        <fullName evidence="1">1-phosphatidylinositol-4-phosphate 5-kinase</fullName>
        <ecNumber evidence="1">2.7.1.68</ecNumber>
    </recommendedName>
</protein>
<sequence length="189" mass="21420">MRRLFEILNIPLSIQRTILDKVSTGRRLRKLLQLDPAEYMLAISGNDALRELSSCGKSRSFFYLTQHDRFMIKMAKKSEVKQSLAPASLTLDESVGKPKPKGVSANNSISNNENIFERDEYPVIVNGVMLRECKENEIQNSSKEAVDFMGASLRSNGQHTREESVAKYEAWIELDLSQTRSNASENQSF</sequence>
<dbReference type="InterPro" id="IPR027484">
    <property type="entry name" value="PInositol-4-P-5-kinase_N"/>
</dbReference>
<dbReference type="GO" id="GO:0005886">
    <property type="term" value="C:plasma membrane"/>
    <property type="evidence" value="ECO:0007669"/>
    <property type="project" value="TreeGrafter"/>
</dbReference>
<dbReference type="PANTHER" id="PTHR23086:SF140">
    <property type="entry name" value="PHOSPHATIDYLINOSITOL 4-PHOSPHATE 5-KINASE 2"/>
    <property type="match status" value="1"/>
</dbReference>
<dbReference type="Gene3D" id="3.30.800.10">
    <property type="entry name" value="Phosphatidylinositol Phosphate Kinase II Beta"/>
    <property type="match status" value="1"/>
</dbReference>
<dbReference type="GO" id="GO:0016308">
    <property type="term" value="F:1-phosphatidylinositol-4-phosphate 5-kinase activity"/>
    <property type="evidence" value="ECO:0007669"/>
    <property type="project" value="UniProtKB-EC"/>
</dbReference>
<dbReference type="InterPro" id="IPR023610">
    <property type="entry name" value="PInositol-4/5-P-5/4-kinase"/>
</dbReference>
<keyword evidence="4" id="KW-1185">Reference proteome</keyword>
<gene>
    <name evidence="3" type="ORF">ANE_LOCUS4967</name>
</gene>
<dbReference type="Proteomes" id="UP000489600">
    <property type="component" value="Unassembled WGS sequence"/>
</dbReference>
<dbReference type="OrthoDB" id="70770at2759"/>
<dbReference type="EMBL" id="CABITT030000002">
    <property type="protein sequence ID" value="VVA94522.1"/>
    <property type="molecule type" value="Genomic_DNA"/>
</dbReference>
<reference evidence="3" key="1">
    <citation type="submission" date="2019-07" db="EMBL/GenBank/DDBJ databases">
        <authorList>
            <person name="Dittberner H."/>
        </authorList>
    </citation>
    <scope>NUCLEOTIDE SEQUENCE [LARGE SCALE GENOMIC DNA]</scope>
</reference>
<evidence type="ECO:0000313" key="3">
    <source>
        <dbReference type="EMBL" id="VVA94522.1"/>
    </source>
</evidence>
<proteinExistence type="predicted"/>
<accession>A0A565AYN8</accession>